<evidence type="ECO:0000313" key="9">
    <source>
        <dbReference type="EMBL" id="QCW82935.1"/>
    </source>
</evidence>
<dbReference type="GO" id="GO:0106300">
    <property type="term" value="P:protein-DNA covalent cross-linking repair"/>
    <property type="evidence" value="ECO:0007669"/>
    <property type="project" value="InterPro"/>
</dbReference>
<dbReference type="GO" id="GO:0003697">
    <property type="term" value="F:single-stranded DNA binding"/>
    <property type="evidence" value="ECO:0007669"/>
    <property type="project" value="InterPro"/>
</dbReference>
<dbReference type="Proteomes" id="UP000305881">
    <property type="component" value="Chromosome"/>
</dbReference>
<dbReference type="Gene3D" id="3.90.1680.10">
    <property type="entry name" value="SOS response associated peptidase-like"/>
    <property type="match status" value="1"/>
</dbReference>
<sequence>MCGRFNLITTSDTIIEHFRLKRLPNYRTDYNIPPGQKILNIVQLEDGSNKGVYLHWGLIPSWSKDSKIANRLINARAETLADKPSFRSAYSKRRCLIPATGFYEWQQTETGKQPYHVHFPDNRLFAFAGLWEHWENGNETIYSCTIITCPALAPVSDIHERMPVIINLENYGDWLDKRKFETEVLAFDQAICYQQMELTPVSQHVNNPVHNDEACIQPIQIAH</sequence>
<evidence type="ECO:0000256" key="4">
    <source>
        <dbReference type="ARBA" id="ARBA00022801"/>
    </source>
</evidence>
<dbReference type="AlphaFoldDB" id="A0A4V1IJX6"/>
<reference evidence="10" key="1">
    <citation type="journal article" date="2019" name="J. Bacteriol.">
        <title>A Mutagenic Screen Identifies a TonB-Dependent Receptor Required for the Lanthanide Metal Switch in the Type I Methanotroph 'Methylotuvimicrobium buryatense' 5GB1C.</title>
        <authorList>
            <person name="Groom J.D."/>
            <person name="Ford S.M."/>
            <person name="Pesesky M.W."/>
            <person name="Lidstrom M.E."/>
        </authorList>
    </citation>
    <scope>NUCLEOTIDE SEQUENCE [LARGE SCALE GENOMIC DNA]</scope>
    <source>
        <strain evidence="10">5GB1C</strain>
    </source>
</reference>
<gene>
    <name evidence="9" type="ORF">EQU24_12300</name>
</gene>
<keyword evidence="4 8" id="KW-0378">Hydrolase</keyword>
<evidence type="ECO:0000256" key="3">
    <source>
        <dbReference type="ARBA" id="ARBA00022763"/>
    </source>
</evidence>
<dbReference type="GO" id="GO:0016829">
    <property type="term" value="F:lyase activity"/>
    <property type="evidence" value="ECO:0007669"/>
    <property type="project" value="UniProtKB-KW"/>
</dbReference>
<keyword evidence="10" id="KW-1185">Reference proteome</keyword>
<name>A0A4V1IJX6_METBY</name>
<evidence type="ECO:0000313" key="10">
    <source>
        <dbReference type="Proteomes" id="UP000305881"/>
    </source>
</evidence>
<evidence type="ECO:0000256" key="1">
    <source>
        <dbReference type="ARBA" id="ARBA00008136"/>
    </source>
</evidence>
<dbReference type="EC" id="3.4.-.-" evidence="8"/>
<dbReference type="PANTHER" id="PTHR13604:SF0">
    <property type="entry name" value="ABASIC SITE PROCESSING PROTEIN HMCES"/>
    <property type="match status" value="1"/>
</dbReference>
<protein>
    <recommendedName>
        <fullName evidence="8">Abasic site processing protein</fullName>
        <ecNumber evidence="8">3.4.-.-</ecNumber>
    </recommendedName>
</protein>
<dbReference type="SUPFAM" id="SSF143081">
    <property type="entry name" value="BB1717-like"/>
    <property type="match status" value="1"/>
</dbReference>
<keyword evidence="6" id="KW-0238">DNA-binding</keyword>
<evidence type="ECO:0000256" key="8">
    <source>
        <dbReference type="RuleBase" id="RU364100"/>
    </source>
</evidence>
<proteinExistence type="inferred from homology"/>
<evidence type="ECO:0000256" key="5">
    <source>
        <dbReference type="ARBA" id="ARBA00023124"/>
    </source>
</evidence>
<dbReference type="GO" id="GO:0008233">
    <property type="term" value="F:peptidase activity"/>
    <property type="evidence" value="ECO:0007669"/>
    <property type="project" value="UniProtKB-KW"/>
</dbReference>
<dbReference type="EMBL" id="CP035467">
    <property type="protein sequence ID" value="QCW82935.1"/>
    <property type="molecule type" value="Genomic_DNA"/>
</dbReference>
<organism evidence="9 10">
    <name type="scientific">Methylotuvimicrobium buryatense</name>
    <name type="common">Methylomicrobium buryatense</name>
    <dbReference type="NCBI Taxonomy" id="95641"/>
    <lineage>
        <taxon>Bacteria</taxon>
        <taxon>Pseudomonadati</taxon>
        <taxon>Pseudomonadota</taxon>
        <taxon>Gammaproteobacteria</taxon>
        <taxon>Methylococcales</taxon>
        <taxon>Methylococcaceae</taxon>
        <taxon>Methylotuvimicrobium</taxon>
    </lineage>
</organism>
<evidence type="ECO:0000256" key="6">
    <source>
        <dbReference type="ARBA" id="ARBA00023125"/>
    </source>
</evidence>
<keyword evidence="7" id="KW-0456">Lyase</keyword>
<keyword evidence="2 8" id="KW-0645">Protease</keyword>
<evidence type="ECO:0000256" key="7">
    <source>
        <dbReference type="ARBA" id="ARBA00023239"/>
    </source>
</evidence>
<comment type="similarity">
    <text evidence="1 8">Belongs to the SOS response-associated peptidase family.</text>
</comment>
<keyword evidence="5" id="KW-0190">Covalent protein-DNA linkage</keyword>
<accession>A0A4V1IJX6</accession>
<dbReference type="PANTHER" id="PTHR13604">
    <property type="entry name" value="DC12-RELATED"/>
    <property type="match status" value="1"/>
</dbReference>
<dbReference type="STRING" id="675511.GCA_000341735_00578"/>
<keyword evidence="3" id="KW-0227">DNA damage</keyword>
<evidence type="ECO:0000256" key="2">
    <source>
        <dbReference type="ARBA" id="ARBA00022670"/>
    </source>
</evidence>
<dbReference type="Pfam" id="PF02586">
    <property type="entry name" value="SRAP"/>
    <property type="match status" value="1"/>
</dbReference>
<dbReference type="GO" id="GO:0006508">
    <property type="term" value="P:proteolysis"/>
    <property type="evidence" value="ECO:0007669"/>
    <property type="project" value="UniProtKB-KW"/>
</dbReference>
<dbReference type="InterPro" id="IPR003738">
    <property type="entry name" value="SRAP"/>
</dbReference>
<dbReference type="RefSeq" id="WP_017839215.1">
    <property type="nucleotide sequence ID" value="NZ_CP035467.1"/>
</dbReference>
<dbReference type="OrthoDB" id="6192129at2"/>
<dbReference type="KEGG" id="mbur:EQU24_12300"/>
<dbReference type="InterPro" id="IPR036590">
    <property type="entry name" value="SRAP-like"/>
</dbReference>